<keyword evidence="2" id="KW-1185">Reference proteome</keyword>
<evidence type="ECO:0000313" key="1">
    <source>
        <dbReference type="EMBL" id="KAL3287838.1"/>
    </source>
</evidence>
<accession>A0ABD2PA29</accession>
<reference evidence="1 2" key="1">
    <citation type="journal article" date="2021" name="BMC Biol.">
        <title>Horizontally acquired antibacterial genes associated with adaptive radiation of ladybird beetles.</title>
        <authorList>
            <person name="Li H.S."/>
            <person name="Tang X.F."/>
            <person name="Huang Y.H."/>
            <person name="Xu Z.Y."/>
            <person name="Chen M.L."/>
            <person name="Du X.Y."/>
            <person name="Qiu B.Y."/>
            <person name="Chen P.T."/>
            <person name="Zhang W."/>
            <person name="Slipinski A."/>
            <person name="Escalona H.E."/>
            <person name="Waterhouse R.M."/>
            <person name="Zwick A."/>
            <person name="Pang H."/>
        </authorList>
    </citation>
    <scope>NUCLEOTIDE SEQUENCE [LARGE SCALE GENOMIC DNA]</scope>
    <source>
        <strain evidence="1">SYSU2018</strain>
    </source>
</reference>
<dbReference type="EMBL" id="JABFTP020000185">
    <property type="protein sequence ID" value="KAL3287838.1"/>
    <property type="molecule type" value="Genomic_DNA"/>
</dbReference>
<evidence type="ECO:0000313" key="2">
    <source>
        <dbReference type="Proteomes" id="UP001516400"/>
    </source>
</evidence>
<dbReference type="AlphaFoldDB" id="A0ABD2PA29"/>
<gene>
    <name evidence="1" type="ORF">HHI36_002296</name>
</gene>
<comment type="caution">
    <text evidence="1">The sequence shown here is derived from an EMBL/GenBank/DDBJ whole genome shotgun (WGS) entry which is preliminary data.</text>
</comment>
<protein>
    <submittedName>
        <fullName evidence="1">Uncharacterized protein</fullName>
    </submittedName>
</protein>
<organism evidence="1 2">
    <name type="scientific">Cryptolaemus montrouzieri</name>
    <dbReference type="NCBI Taxonomy" id="559131"/>
    <lineage>
        <taxon>Eukaryota</taxon>
        <taxon>Metazoa</taxon>
        <taxon>Ecdysozoa</taxon>
        <taxon>Arthropoda</taxon>
        <taxon>Hexapoda</taxon>
        <taxon>Insecta</taxon>
        <taxon>Pterygota</taxon>
        <taxon>Neoptera</taxon>
        <taxon>Endopterygota</taxon>
        <taxon>Coleoptera</taxon>
        <taxon>Polyphaga</taxon>
        <taxon>Cucujiformia</taxon>
        <taxon>Coccinelloidea</taxon>
        <taxon>Coccinellidae</taxon>
        <taxon>Scymninae</taxon>
        <taxon>Scymnini</taxon>
        <taxon>Cryptolaemus</taxon>
    </lineage>
</organism>
<dbReference type="Proteomes" id="UP001516400">
    <property type="component" value="Unassembled WGS sequence"/>
</dbReference>
<proteinExistence type="predicted"/>
<name>A0ABD2PA29_9CUCU</name>
<sequence>MANRVLDEAGVHSDISKLQPYNRSMKLLQSDNIVVGGTVQCIKINRNKCMRLGVVIKKQFLSLKSKYFHAHLKAYTDQPLFSQLELFTPEQHIDSAYWLWKIT</sequence>